<feature type="compositionally biased region" description="Polar residues" evidence="1">
    <location>
        <begin position="197"/>
        <end position="206"/>
    </location>
</feature>
<evidence type="ECO:0000256" key="2">
    <source>
        <dbReference type="SAM" id="SignalP"/>
    </source>
</evidence>
<dbReference type="Proteomes" id="UP001295469">
    <property type="component" value="Chromosome C03"/>
</dbReference>
<keyword evidence="2" id="KW-0732">Signal</keyword>
<sequence length="472" mass="52621">MAGRHRISSPLFLFAAPDLLCCDMSPLVPHKRIASNLQMQRMSWPPLMTLLIPPDPPDPPNPPDLLRALHFPTTDSLFICNQSSVCLHRRGLLSSYLAAVLPPPNSSQFSFSISAVSSSLNTINLLMSFASYCGVVLTSDILISSNAMKLSGGLIIRRGRPVSISDPCALQQLFTFGFWTTTASPTGRGELDPSALSGEQTENGGSKSRHFRPFDYGSRVFQLLPANVRLSKLFEIHIVSSGSSVGASTEKGQFAPPLPRALTPTPKYCARKLDRPKTLCLSPDVCSNTLKQNECDDYMLRSILVTSYWRQHSNVEVQDFDPIKPFNPSSNSIVLNVRMKAKLVFEIHLLSLISFVEFRTDRACFIFKSSQIWLHFLGVAYGFRASHQKLLLVNSPSASYWCFNVVFDYQLFCRTIALEIKVKFLHGVLHLVELDSPLIRYIFPCLVMLYIIVVPFEHAPGSSVSVVNFYAH</sequence>
<feature type="chain" id="PRO_5032438333" evidence="2">
    <location>
        <begin position="22"/>
        <end position="472"/>
    </location>
</feature>
<dbReference type="Gramene" id="CDX81059">
    <property type="protein sequence ID" value="CDX81059"/>
    <property type="gene ID" value="GSBRNA2T00134498001"/>
</dbReference>
<evidence type="ECO:0000313" key="3">
    <source>
        <dbReference type="EMBL" id="CAF1696655.1"/>
    </source>
</evidence>
<dbReference type="AlphaFoldDB" id="A0A816I0A6"/>
<proteinExistence type="predicted"/>
<gene>
    <name evidence="3" type="ORF">DARMORV10_C03P03780.1</name>
</gene>
<feature type="signal peptide" evidence="2">
    <location>
        <begin position="1"/>
        <end position="21"/>
    </location>
</feature>
<feature type="region of interest" description="Disordered" evidence="1">
    <location>
        <begin position="189"/>
        <end position="208"/>
    </location>
</feature>
<dbReference type="EMBL" id="HG994367">
    <property type="protein sequence ID" value="CAF1696655.1"/>
    <property type="molecule type" value="Genomic_DNA"/>
</dbReference>
<protein>
    <submittedName>
        <fullName evidence="3">(rape) hypothetical protein</fullName>
    </submittedName>
</protein>
<reference evidence="3" key="1">
    <citation type="submission" date="2021-01" db="EMBL/GenBank/DDBJ databases">
        <authorList>
            <consortium name="Genoscope - CEA"/>
            <person name="William W."/>
        </authorList>
    </citation>
    <scope>NUCLEOTIDE SEQUENCE</scope>
</reference>
<accession>A0A816I0A6</accession>
<organism evidence="3">
    <name type="scientific">Brassica napus</name>
    <name type="common">Rape</name>
    <dbReference type="NCBI Taxonomy" id="3708"/>
    <lineage>
        <taxon>Eukaryota</taxon>
        <taxon>Viridiplantae</taxon>
        <taxon>Streptophyta</taxon>
        <taxon>Embryophyta</taxon>
        <taxon>Tracheophyta</taxon>
        <taxon>Spermatophyta</taxon>
        <taxon>Magnoliopsida</taxon>
        <taxon>eudicotyledons</taxon>
        <taxon>Gunneridae</taxon>
        <taxon>Pentapetalae</taxon>
        <taxon>rosids</taxon>
        <taxon>malvids</taxon>
        <taxon>Brassicales</taxon>
        <taxon>Brassicaceae</taxon>
        <taxon>Brassiceae</taxon>
        <taxon>Brassica</taxon>
    </lineage>
</organism>
<evidence type="ECO:0000256" key="1">
    <source>
        <dbReference type="SAM" id="MobiDB-lite"/>
    </source>
</evidence>
<name>A0A816I0A6_BRANA</name>